<sequence>MMNKLIALILSATLAACAAVSDGQTIQVYKLDGARQCEGAGISVQEMQKELSGIRVYGAEKSALQDVMFPAVCGGGTGSINVYTIAKADVKQAQARGFALLPQNER</sequence>
<reference evidence="2" key="2">
    <citation type="journal article" date="2022" name="Res Sq">
        <title>Evolution of multicellular longitudinally dividing oral cavity symbionts (Neisseriaceae).</title>
        <authorList>
            <person name="Nyongesa S."/>
            <person name="Weber P."/>
            <person name="Bernet E."/>
            <person name="Pullido F."/>
            <person name="Nieckarz M."/>
            <person name="Delaby M."/>
            <person name="Nieves C."/>
            <person name="Viehboeck T."/>
            <person name="Krause N."/>
            <person name="Rivera-Millot A."/>
            <person name="Nakamura A."/>
            <person name="Vischer N."/>
            <person name="VanNieuwenhze M."/>
            <person name="Brun Y."/>
            <person name="Cava F."/>
            <person name="Bulgheresi S."/>
            <person name="Veyrier F."/>
        </authorList>
    </citation>
    <scope>NUCLEOTIDE SEQUENCE</scope>
    <source>
        <strain evidence="2">1258/02</strain>
    </source>
</reference>
<proteinExistence type="predicted"/>
<feature type="chain" id="PRO_5041958545" description="Lipoprotein" evidence="1">
    <location>
        <begin position="19"/>
        <end position="106"/>
    </location>
</feature>
<dbReference type="AlphaFoldDB" id="A0AAE9KHN6"/>
<organism evidence="2 3">
    <name type="scientific">Uruburuella suis</name>
    <dbReference type="NCBI Taxonomy" id="252130"/>
    <lineage>
        <taxon>Bacteria</taxon>
        <taxon>Pseudomonadati</taxon>
        <taxon>Pseudomonadota</taxon>
        <taxon>Betaproteobacteria</taxon>
        <taxon>Neisseriales</taxon>
        <taxon>Neisseriaceae</taxon>
        <taxon>Uruburuella</taxon>
    </lineage>
</organism>
<protein>
    <recommendedName>
        <fullName evidence="4">Lipoprotein</fullName>
    </recommendedName>
</protein>
<dbReference type="EMBL" id="CP091507">
    <property type="protein sequence ID" value="UOO80205.1"/>
    <property type="molecule type" value="Genomic_DNA"/>
</dbReference>
<reference evidence="2" key="1">
    <citation type="submission" date="2021-12" db="EMBL/GenBank/DDBJ databases">
        <authorList>
            <person name="Veyrier F.J."/>
        </authorList>
    </citation>
    <scope>NUCLEOTIDE SEQUENCE</scope>
    <source>
        <strain evidence="2">1258/02</strain>
    </source>
</reference>
<name>A0AAE9KHN6_9NEIS</name>
<accession>A0AAE9KHN6</accession>
<evidence type="ECO:0000313" key="3">
    <source>
        <dbReference type="Proteomes" id="UP000829756"/>
    </source>
</evidence>
<evidence type="ECO:0008006" key="4">
    <source>
        <dbReference type="Google" id="ProtNLM"/>
    </source>
</evidence>
<evidence type="ECO:0000256" key="1">
    <source>
        <dbReference type="SAM" id="SignalP"/>
    </source>
</evidence>
<gene>
    <name evidence="2" type="ORF">LVJ78_04120</name>
</gene>
<keyword evidence="1" id="KW-0732">Signal</keyword>
<dbReference type="RefSeq" id="WP_132953676.1">
    <property type="nucleotide sequence ID" value="NZ_CALJUB010000035.1"/>
</dbReference>
<feature type="signal peptide" evidence="1">
    <location>
        <begin position="1"/>
        <end position="18"/>
    </location>
</feature>
<dbReference type="Proteomes" id="UP000829756">
    <property type="component" value="Chromosome"/>
</dbReference>
<dbReference type="PROSITE" id="PS51257">
    <property type="entry name" value="PROKAR_LIPOPROTEIN"/>
    <property type="match status" value="1"/>
</dbReference>
<evidence type="ECO:0000313" key="2">
    <source>
        <dbReference type="EMBL" id="UOO80205.1"/>
    </source>
</evidence>
<dbReference type="KEGG" id="usu:LVJ78_04120"/>